<feature type="region of interest" description="Disordered" evidence="2">
    <location>
        <begin position="296"/>
        <end position="436"/>
    </location>
</feature>
<dbReference type="OrthoDB" id="4900343at2759"/>
<feature type="compositionally biased region" description="Polar residues" evidence="2">
    <location>
        <begin position="296"/>
        <end position="309"/>
    </location>
</feature>
<feature type="compositionally biased region" description="Basic and acidic residues" evidence="2">
    <location>
        <begin position="396"/>
        <end position="405"/>
    </location>
</feature>
<feature type="compositionally biased region" description="Polar residues" evidence="2">
    <location>
        <begin position="60"/>
        <end position="76"/>
    </location>
</feature>
<sequence length="436" mass="49234">MPPNIIPRSHSGKRRRVLQDFDPNLSDPPDESPSSPVTSTKNVRGGMRIRRSVVQYFDPNLSSSDEGSSSPVNSAKNVMEKPQSADGKMSTSKNRDSFDKEASLKAHAALYADKNIGGKTTAARAKNISSSVAEASNPYSARYPVSRQVFDLEKRAQELQDKRDYFQNQCNELTLIVERLNKATKKERADHEAKCASLKAANDDIARQLEEERDKVKELQSQNESLIKDLAAASERNTFLDKMLEEKFYELWIFRCALAVVFKSTPSTRERVSMRKLICDCFAALKQKYQQDRVLQQGGQAQDQNNSNRVSEEAAQRDESSLEIAAKKKRPRTKEERDSRVSSDDSEEKPLKKKAAARQKRPQVAEEMEGRVSNDDSEGIPLGERRAQKKRPRVPAKKDNRVAKDDSDDDDQPLSSVLKKRAKKLKIMPSREKSSD</sequence>
<feature type="compositionally biased region" description="Low complexity" evidence="2">
    <location>
        <begin position="22"/>
        <end position="39"/>
    </location>
</feature>
<feature type="compositionally biased region" description="Basic and acidic residues" evidence="2">
    <location>
        <begin position="310"/>
        <end position="320"/>
    </location>
</feature>
<feature type="region of interest" description="Disordered" evidence="2">
    <location>
        <begin position="1"/>
        <end position="96"/>
    </location>
</feature>
<protein>
    <submittedName>
        <fullName evidence="3">Uncharacterized protein</fullName>
    </submittedName>
</protein>
<feature type="coiled-coil region" evidence="1">
    <location>
        <begin position="149"/>
        <end position="236"/>
    </location>
</feature>
<gene>
    <name evidence="3" type="ORF">THAR02_06480</name>
</gene>
<evidence type="ECO:0000256" key="2">
    <source>
        <dbReference type="SAM" id="MobiDB-lite"/>
    </source>
</evidence>
<dbReference type="Proteomes" id="UP000034112">
    <property type="component" value="Unassembled WGS sequence"/>
</dbReference>
<keyword evidence="1" id="KW-0175">Coiled coil</keyword>
<feature type="compositionally biased region" description="Basic and acidic residues" evidence="2">
    <location>
        <begin position="333"/>
        <end position="343"/>
    </location>
</feature>
<feature type="compositionally biased region" description="Basic residues" evidence="2">
    <location>
        <begin position="351"/>
        <end position="361"/>
    </location>
</feature>
<dbReference type="EMBL" id="JOKZ01000197">
    <property type="protein sequence ID" value="KKP01402.1"/>
    <property type="molecule type" value="Genomic_DNA"/>
</dbReference>
<name>A0A0F9ZMC4_TRIHA</name>
<dbReference type="OMA" id="EKTHESH"/>
<proteinExistence type="predicted"/>
<dbReference type="AlphaFoldDB" id="A0A0F9ZMC4"/>
<evidence type="ECO:0000313" key="3">
    <source>
        <dbReference type="EMBL" id="KKP01402.1"/>
    </source>
</evidence>
<comment type="caution">
    <text evidence="3">The sequence shown here is derived from an EMBL/GenBank/DDBJ whole genome shotgun (WGS) entry which is preliminary data.</text>
</comment>
<reference evidence="4" key="1">
    <citation type="journal article" date="2015" name="Genome Announc.">
        <title>Draft whole-genome sequence of the biocontrol agent Trichoderma harzianum T6776.</title>
        <authorList>
            <person name="Baroncelli R."/>
            <person name="Piaggeschi G."/>
            <person name="Fiorini L."/>
            <person name="Bertolini E."/>
            <person name="Zapparata A."/>
            <person name="Pe M.E."/>
            <person name="Sarrocco S."/>
            <person name="Vannacci G."/>
        </authorList>
    </citation>
    <scope>NUCLEOTIDE SEQUENCE [LARGE SCALE GENOMIC DNA]</scope>
    <source>
        <strain evidence="4">T6776</strain>
    </source>
</reference>
<evidence type="ECO:0000256" key="1">
    <source>
        <dbReference type="SAM" id="Coils"/>
    </source>
</evidence>
<accession>A0A0F9ZMC4</accession>
<evidence type="ECO:0000313" key="4">
    <source>
        <dbReference type="Proteomes" id="UP000034112"/>
    </source>
</evidence>
<organism evidence="3 4">
    <name type="scientific">Trichoderma harzianum</name>
    <name type="common">Hypocrea lixii</name>
    <dbReference type="NCBI Taxonomy" id="5544"/>
    <lineage>
        <taxon>Eukaryota</taxon>
        <taxon>Fungi</taxon>
        <taxon>Dikarya</taxon>
        <taxon>Ascomycota</taxon>
        <taxon>Pezizomycotina</taxon>
        <taxon>Sordariomycetes</taxon>
        <taxon>Hypocreomycetidae</taxon>
        <taxon>Hypocreales</taxon>
        <taxon>Hypocreaceae</taxon>
        <taxon>Trichoderma</taxon>
    </lineage>
</organism>